<dbReference type="EMBL" id="CP003588">
    <property type="protein sequence ID" value="AFK68004.1"/>
    <property type="molecule type" value="Genomic_DNA"/>
</dbReference>
<protein>
    <recommendedName>
        <fullName evidence="3">Pilus assembly protein</fullName>
    </recommendedName>
</protein>
<dbReference type="SUPFAM" id="SSF49354">
    <property type="entry name" value="PapD-like"/>
    <property type="match status" value="1"/>
</dbReference>
<dbReference type="AlphaFoldDB" id="I3UR83"/>
<gene>
    <name evidence="1" type="ORF">YSA_02287</name>
</gene>
<proteinExistence type="predicted"/>
<evidence type="ECO:0008006" key="3">
    <source>
        <dbReference type="Google" id="ProtNLM"/>
    </source>
</evidence>
<dbReference type="InterPro" id="IPR008962">
    <property type="entry name" value="PapD-like_sf"/>
</dbReference>
<dbReference type="InterPro" id="IPR013783">
    <property type="entry name" value="Ig-like_fold"/>
</dbReference>
<dbReference type="PATRIC" id="fig|231023.4.peg.1095"/>
<evidence type="ECO:0000313" key="2">
    <source>
        <dbReference type="Proteomes" id="UP000005268"/>
    </source>
</evidence>
<sequence length="260" mass="29778">MDWMLSKQRLKMHRFTFHLSPLLFVALMLPWFAQAGPQLDVGTLYDYLEPGKGTYAKRVYNRGDSTAFVKVSVVELVYDGQAEPREVDIEELPFDQRSVVASPARMIIPARGMQAVRLLYRGERNQERYYRLRFVPVVPEQDDSFALDKTELDAYRKELSAGVQFLAGYGTILITKPAATRYQTSIERVGGKWTVRNEGNATVLLDNVEACVLVQDECDPPAKYHLRPGRTREFVEKPGLEYRFELVEGDARKAMNFKAE</sequence>
<accession>I3UR83</accession>
<reference evidence="1 2" key="1">
    <citation type="journal article" date="2012" name="J. Bacteriol.">
        <title>Complete Genome Sequence of the Naphthalene-Degrading Pseudomonas putida Strain ND6.</title>
        <authorList>
            <person name="Li S."/>
            <person name="Zhao H."/>
            <person name="Li Y."/>
            <person name="Niu S."/>
            <person name="Cai B."/>
        </authorList>
    </citation>
    <scope>NUCLEOTIDE SEQUENCE [LARGE SCALE GENOMIC DNA]</scope>
    <source>
        <strain evidence="1 2">ND6</strain>
    </source>
</reference>
<dbReference type="Proteomes" id="UP000005268">
    <property type="component" value="Chromosome"/>
</dbReference>
<dbReference type="HOGENOM" id="CLU_103238_0_0_6"/>
<dbReference type="KEGG" id="ppi:YSA_02287"/>
<dbReference type="Gene3D" id="2.60.40.10">
    <property type="entry name" value="Immunoglobulins"/>
    <property type="match status" value="1"/>
</dbReference>
<organism evidence="1 2">
    <name type="scientific">Pseudomonas putida ND6</name>
    <dbReference type="NCBI Taxonomy" id="231023"/>
    <lineage>
        <taxon>Bacteria</taxon>
        <taxon>Pseudomonadati</taxon>
        <taxon>Pseudomonadota</taxon>
        <taxon>Gammaproteobacteria</taxon>
        <taxon>Pseudomonadales</taxon>
        <taxon>Pseudomonadaceae</taxon>
        <taxon>Pseudomonas</taxon>
    </lineage>
</organism>
<evidence type="ECO:0000313" key="1">
    <source>
        <dbReference type="EMBL" id="AFK68004.1"/>
    </source>
</evidence>
<name>I3UR83_PSEPU</name>